<dbReference type="EMBL" id="AC005770">
    <property type="protein sequence ID" value="AAC79628.1"/>
    <property type="molecule type" value="Genomic_DNA"/>
</dbReference>
<feature type="transmembrane region" description="Helical" evidence="1">
    <location>
        <begin position="206"/>
        <end position="230"/>
    </location>
</feature>
<dbReference type="ExpressionAtlas" id="Q9ZV09">
    <property type="expression patterns" value="baseline and differential"/>
</dbReference>
<gene>
    <name evidence="2" type="ordered locus">At2g38980</name>
</gene>
<keyword evidence="1" id="KW-1133">Transmembrane helix</keyword>
<reference key="1">
    <citation type="journal article" date="1999" name="Nature">
        <title>Sequence and analysis of chromosome 2 of the plant Arabidopsis thaliana.</title>
        <authorList>
            <person name="Lin X."/>
            <person name="Kaul S."/>
            <person name="Rounsley S."/>
            <person name="Shea T.P."/>
            <person name="Benito M.I."/>
            <person name="Town C.D."/>
            <person name="Fujii C.Y."/>
            <person name="Mason T."/>
            <person name="Bowman C.L."/>
            <person name="Barnstead M."/>
            <person name="Feldblyum T.V."/>
            <person name="Buell C.R."/>
            <person name="Ketchum K.A."/>
            <person name="Lee J."/>
            <person name="Ronning C.M."/>
            <person name="Koo H.L."/>
            <person name="Moffat K.S."/>
            <person name="Cronin L.A."/>
            <person name="Shen M."/>
            <person name="Pai G."/>
            <person name="Van Aken S."/>
            <person name="Umayam L."/>
            <person name="Tallon L.J."/>
            <person name="Gill J.E."/>
            <person name="Adams M.D."/>
            <person name="Carrera A.J."/>
            <person name="Creasy T.H."/>
            <person name="Goodman H.M."/>
            <person name="Somerville C.R."/>
            <person name="Copenhaver G.P."/>
            <person name="Preuss D."/>
            <person name="Nierman W.C."/>
            <person name="White O."/>
            <person name="Eisen J.A."/>
            <person name="Salzberg S.L."/>
            <person name="Fraser C.M."/>
            <person name="Venter J.C."/>
        </authorList>
    </citation>
    <scope>NUCLEOTIDE SEQUENCE [LARGE SCALE GENOMIC DNA]</scope>
    <source>
        <strain>cv. Columbia</strain>
    </source>
</reference>
<protein>
    <submittedName>
        <fullName evidence="2">Uncharacterized protein At2g38980</fullName>
    </submittedName>
</protein>
<proteinExistence type="predicted"/>
<dbReference type="AlphaFoldDB" id="Q9ZV09"/>
<reference evidence="2" key="3">
    <citation type="submission" date="2002-02" db="EMBL/GenBank/DDBJ databases">
        <authorList>
            <person name="Town C.D."/>
            <person name="Kaul S."/>
        </authorList>
    </citation>
    <scope>NUCLEOTIDE SEQUENCE</scope>
</reference>
<accession>Q9ZV09</accession>
<sequence length="233" mass="27044">MLSLRFRITQTLNVASEVRRRRSSWIDHRRLHTIKILIRNSSTTLLLFKIVTILLHRSGGDSRALRFMALKKELRRDEFLILFTEIGFIKRITNAKFPGGAEHLYLDLKALLFLTWCVRRRGRSNLPMRTSDMIWKGVPLCRNALGHGNVTSEPHIVLLLQCRKKSWCFVYEFEHLKLFKGYTLTRMKKGTKFGHKGGKHSINDSISGFLCSFVPYLPVLCILINTYLIINIG</sequence>
<reference evidence="2" key="2">
    <citation type="submission" date="2000-03" db="EMBL/GenBank/DDBJ databases">
        <authorList>
            <person name="Rounsley S.D."/>
            <person name="Lin X."/>
            <person name="Kaul S."/>
            <person name="Shea T.P."/>
            <person name="Fujii C.Y."/>
            <person name="Mason T.M."/>
            <person name="Shen M."/>
            <person name="Ronning C.M."/>
            <person name="Fraser C.M."/>
            <person name="Somerville C.R."/>
            <person name="Venter J.C."/>
        </authorList>
    </citation>
    <scope>NUCLEOTIDE SEQUENCE</scope>
</reference>
<keyword evidence="1" id="KW-0812">Transmembrane</keyword>
<keyword evidence="1" id="KW-0472">Membrane</keyword>
<organism evidence="2">
    <name type="scientific">Arabidopsis thaliana</name>
    <name type="common">Mouse-ear cress</name>
    <dbReference type="NCBI Taxonomy" id="3702"/>
    <lineage>
        <taxon>Eukaryota</taxon>
        <taxon>Viridiplantae</taxon>
        <taxon>Streptophyta</taxon>
        <taxon>Embryophyta</taxon>
        <taxon>Tracheophyta</taxon>
        <taxon>Spermatophyta</taxon>
        <taxon>Magnoliopsida</taxon>
        <taxon>eudicotyledons</taxon>
        <taxon>Gunneridae</taxon>
        <taxon>Pentapetalae</taxon>
        <taxon>rosids</taxon>
        <taxon>malvids</taxon>
        <taxon>Brassicales</taxon>
        <taxon>Brassicaceae</taxon>
        <taxon>Camelineae</taxon>
        <taxon>Arabidopsis</taxon>
    </lineage>
</organism>
<name>Q9ZV09_ARATH</name>
<evidence type="ECO:0000256" key="1">
    <source>
        <dbReference type="SAM" id="Phobius"/>
    </source>
</evidence>
<dbReference type="PIR" id="G84811">
    <property type="entry name" value="G84811"/>
</dbReference>
<evidence type="ECO:0000313" key="2">
    <source>
        <dbReference type="EMBL" id="AAC79628.1"/>
    </source>
</evidence>